<dbReference type="Proteomes" id="UP000013893">
    <property type="component" value="Chromosome"/>
</dbReference>
<dbReference type="Gene3D" id="3.40.50.2000">
    <property type="entry name" value="Glycogen Phosphorylase B"/>
    <property type="match status" value="2"/>
</dbReference>
<evidence type="ECO:0000313" key="4">
    <source>
        <dbReference type="EMBL" id="AGL62222.1"/>
    </source>
</evidence>
<dbReference type="PANTHER" id="PTHR46401">
    <property type="entry name" value="GLYCOSYLTRANSFERASE WBBK-RELATED"/>
    <property type="match status" value="1"/>
</dbReference>
<dbReference type="AlphaFoldDB" id="R4PWW0"/>
<dbReference type="InterPro" id="IPR028098">
    <property type="entry name" value="Glyco_trans_4-like_N"/>
</dbReference>
<dbReference type="OrthoDB" id="9801609at2"/>
<gene>
    <name evidence="4" type="ORF">L336_0518</name>
</gene>
<dbReference type="KEGG" id="saal:L336_0518"/>
<dbReference type="InterPro" id="IPR001296">
    <property type="entry name" value="Glyco_trans_1"/>
</dbReference>
<dbReference type="GO" id="GO:0009103">
    <property type="term" value="P:lipopolysaccharide biosynthetic process"/>
    <property type="evidence" value="ECO:0007669"/>
    <property type="project" value="TreeGrafter"/>
</dbReference>
<protein>
    <submittedName>
        <fullName evidence="4">Glycosyl transferase, group 1</fullName>
    </submittedName>
</protein>
<name>R4PWW0_9BACT</name>
<dbReference type="Pfam" id="PF13439">
    <property type="entry name" value="Glyco_transf_4"/>
    <property type="match status" value="1"/>
</dbReference>
<dbReference type="GO" id="GO:0016757">
    <property type="term" value="F:glycosyltransferase activity"/>
    <property type="evidence" value="ECO:0007669"/>
    <property type="project" value="InterPro"/>
</dbReference>
<feature type="domain" description="Glycosyltransferase subfamily 4-like N-terminal" evidence="3">
    <location>
        <begin position="57"/>
        <end position="172"/>
    </location>
</feature>
<feature type="domain" description="Glycosyl transferase family 1" evidence="2">
    <location>
        <begin position="186"/>
        <end position="338"/>
    </location>
</feature>
<keyword evidence="5" id="KW-1185">Reference proteome</keyword>
<dbReference type="SUPFAM" id="SSF53756">
    <property type="entry name" value="UDP-Glycosyltransferase/glycogen phosphorylase"/>
    <property type="match status" value="1"/>
</dbReference>
<keyword evidence="1 4" id="KW-0808">Transferase</keyword>
<evidence type="ECO:0000313" key="5">
    <source>
        <dbReference type="Proteomes" id="UP000013893"/>
    </source>
</evidence>
<dbReference type="STRING" id="1332188.L336_0518"/>
<dbReference type="RefSeq" id="WP_015641672.1">
    <property type="nucleotide sequence ID" value="NC_021219.1"/>
</dbReference>
<reference evidence="4 5" key="1">
    <citation type="journal article" date="2013" name="Nat. Biotechnol.">
        <title>Genome sequences of rare, uncultured bacteria obtained by differential coverage binning of multiple metagenomes.</title>
        <authorList>
            <person name="Albertsen M."/>
            <person name="Hugenholtz P."/>
            <person name="Skarshewski A."/>
            <person name="Nielsen K.L."/>
            <person name="Tyson G.W."/>
            <person name="Nielsen P.H."/>
        </authorList>
    </citation>
    <scope>NUCLEOTIDE SEQUENCE [LARGE SCALE GENOMIC DNA]</scope>
    <source>
        <strain evidence="4">TM71</strain>
    </source>
</reference>
<dbReference type="EMBL" id="CP005957">
    <property type="protein sequence ID" value="AGL62222.1"/>
    <property type="molecule type" value="Genomic_DNA"/>
</dbReference>
<evidence type="ECO:0000256" key="1">
    <source>
        <dbReference type="ARBA" id="ARBA00022679"/>
    </source>
</evidence>
<organism evidence="4 5">
    <name type="scientific">Candidatus Saccharimonas aalborgensis</name>
    <dbReference type="NCBI Taxonomy" id="1332188"/>
    <lineage>
        <taxon>Bacteria</taxon>
        <taxon>Candidatus Saccharimonadota</taxon>
        <taxon>Candidatus Saccharimonadia</taxon>
        <taxon>Candidatus Saccharimonadales</taxon>
        <taxon>Candidatus Saccharimonadaceae</taxon>
        <taxon>Candidatus Saccharimonas</taxon>
    </lineage>
</organism>
<sequence length="364" mass="42062">MHIVIEARNINSSTGRYIERLVTYLQKIDTTNTYSILVPTKDKDFWKPTAKNFSVRTIDFDNYSFGEQLGFKRYLKKLKPDLVHFTMPQQPIFYRGKSVTTFHDLTLLKTWNTDKNWLVYHIKQLVGRFAFYYTAHNTTRIIVPSQYTKRDLLSFSGITPSKITVTYEAADVSPTRPRVYKTPFSEFLLYVGQQADYKNIRRLAEAHQRLLLDHPTLGLILAGRLKDDAKANQAFFKKQGYKNIHFTDYISDEERDWLYAHCAAYCFPSLMEGFGLPGLEAMTYGAPVVASNATCIPEILGDAALYFDPNNTDDMAQTIGRVLDDPTLRKELIDRGHKQIKKYSWKRMAQQTHDVYTRAINSKG</sequence>
<dbReference type="PANTHER" id="PTHR46401:SF2">
    <property type="entry name" value="GLYCOSYLTRANSFERASE WBBK-RELATED"/>
    <property type="match status" value="1"/>
</dbReference>
<evidence type="ECO:0000259" key="3">
    <source>
        <dbReference type="Pfam" id="PF13439"/>
    </source>
</evidence>
<dbReference type="Pfam" id="PF00534">
    <property type="entry name" value="Glycos_transf_1"/>
    <property type="match status" value="1"/>
</dbReference>
<proteinExistence type="predicted"/>
<dbReference type="CDD" id="cd03809">
    <property type="entry name" value="GT4_MtfB-like"/>
    <property type="match status" value="1"/>
</dbReference>
<evidence type="ECO:0000259" key="2">
    <source>
        <dbReference type="Pfam" id="PF00534"/>
    </source>
</evidence>
<dbReference type="HOGENOM" id="CLU_009583_27_5_0"/>
<accession>R4PWW0</accession>